<evidence type="ECO:0000313" key="2">
    <source>
        <dbReference type="Proteomes" id="UP000740926"/>
    </source>
</evidence>
<accession>A0A9P6XUR4</accession>
<dbReference type="EMBL" id="JAANIU010009529">
    <property type="protein sequence ID" value="KAG1532998.1"/>
    <property type="molecule type" value="Genomic_DNA"/>
</dbReference>
<dbReference type="InterPro" id="IPR052055">
    <property type="entry name" value="Hepadnavirus_pol/RT"/>
</dbReference>
<dbReference type="PANTHER" id="PTHR33050:SF7">
    <property type="entry name" value="RIBONUCLEASE H"/>
    <property type="match status" value="1"/>
</dbReference>
<gene>
    <name evidence="1" type="ORF">G6F50_016016</name>
</gene>
<organism evidence="1 2">
    <name type="scientific">Rhizopus delemar</name>
    <dbReference type="NCBI Taxonomy" id="936053"/>
    <lineage>
        <taxon>Eukaryota</taxon>
        <taxon>Fungi</taxon>
        <taxon>Fungi incertae sedis</taxon>
        <taxon>Mucoromycota</taxon>
        <taxon>Mucoromycotina</taxon>
        <taxon>Mucoromycetes</taxon>
        <taxon>Mucorales</taxon>
        <taxon>Mucorineae</taxon>
        <taxon>Rhizopodaceae</taxon>
        <taxon>Rhizopus</taxon>
    </lineage>
</organism>
<name>A0A9P6XUR4_9FUNG</name>
<protein>
    <submittedName>
        <fullName evidence="1">Uncharacterized protein</fullName>
    </submittedName>
</protein>
<keyword evidence="2" id="KW-1185">Reference proteome</keyword>
<dbReference type="PANTHER" id="PTHR33050">
    <property type="entry name" value="REVERSE TRANSCRIPTASE DOMAIN-CONTAINING PROTEIN"/>
    <property type="match status" value="1"/>
</dbReference>
<proteinExistence type="predicted"/>
<dbReference type="Proteomes" id="UP000740926">
    <property type="component" value="Unassembled WGS sequence"/>
</dbReference>
<sequence length="152" mass="17457">MRIKVPQGKMNKIIQRSRQAMKTTTIRSCRWIASLIGKMTSVIPAIGEALLHVRHLQRDLTKSLRMNGYKNWEVPCVLSTHSLQDLQWWEKWSTVKNGLPIHVTPPEILMPKLTIHVDASNTGWGVKSNVMETSGFWTEEEKKTSINTTKQH</sequence>
<evidence type="ECO:0000313" key="1">
    <source>
        <dbReference type="EMBL" id="KAG1532998.1"/>
    </source>
</evidence>
<dbReference type="AlphaFoldDB" id="A0A9P6XUR4"/>
<comment type="caution">
    <text evidence="1">The sequence shown here is derived from an EMBL/GenBank/DDBJ whole genome shotgun (WGS) entry which is preliminary data.</text>
</comment>
<reference evidence="1 2" key="1">
    <citation type="journal article" date="2020" name="Microb. Genom.">
        <title>Genetic diversity of clinical and environmental Mucorales isolates obtained from an investigation of mucormycosis cases among solid organ transplant recipients.</title>
        <authorList>
            <person name="Nguyen M.H."/>
            <person name="Kaul D."/>
            <person name="Muto C."/>
            <person name="Cheng S.J."/>
            <person name="Richter R.A."/>
            <person name="Bruno V.M."/>
            <person name="Liu G."/>
            <person name="Beyhan S."/>
            <person name="Sundermann A.J."/>
            <person name="Mounaud S."/>
            <person name="Pasculle A.W."/>
            <person name="Nierman W.C."/>
            <person name="Driscoll E."/>
            <person name="Cumbie R."/>
            <person name="Clancy C.J."/>
            <person name="Dupont C.L."/>
        </authorList>
    </citation>
    <scope>NUCLEOTIDE SEQUENCE [LARGE SCALE GENOMIC DNA]</scope>
    <source>
        <strain evidence="1 2">GL24</strain>
    </source>
</reference>